<dbReference type="EMBL" id="KZ772707">
    <property type="protein sequence ID" value="PTQ41242.1"/>
    <property type="molecule type" value="Genomic_DNA"/>
</dbReference>
<gene>
    <name evidence="2" type="ORF">MARPO_0035s0036</name>
</gene>
<proteinExistence type="predicted"/>
<evidence type="ECO:0000313" key="2">
    <source>
        <dbReference type="EMBL" id="PTQ41242.1"/>
    </source>
</evidence>
<feature type="region of interest" description="Disordered" evidence="1">
    <location>
        <begin position="146"/>
        <end position="274"/>
    </location>
</feature>
<sequence>MWTTEGRRKEPSRRRRWVLDHHLKRPPFVHSRLFLAHSVHASASIIFTRGSSNRDGEISRRLTSSDDLRGPISLSIRPEEEEEEAQEQTTRLRPWSRNQRNRRAAVRWRALFRWRKASVTHLLCPPGTRTRKGKFKSEGGMLSECARGNDGVGPTGSTNRRYGRHAARSKSGHTQVVGNHGHQRHVAEGWGMGVPSSKSGAPNFPSPDRLTDGRTDERPGDATATGGESGWSRVWGGWEGGWGRGHGDITGESEGRAREGGDRTDGRARPEVGGISRTRMEGGRRERIFVHFLATGGRVERVNVDLAMAESGARPSAPERKEARKEKTTRQQGWENRALVGPLYVCLCVRGRAGQRAEGRGQEGKGREGQGRGAEETRGEERRAERRTTEGEGGGEGRGRGQEGRGLGTRRRRREAAGGESRVHECVRGRRGGGASPRTAEQQRRRSRRRRKKQKQKSQQLLWRNPGV</sequence>
<feature type="compositionally biased region" description="Basic residues" evidence="1">
    <location>
        <begin position="445"/>
        <end position="456"/>
    </location>
</feature>
<feature type="region of interest" description="Disordered" evidence="1">
    <location>
        <begin position="354"/>
        <end position="468"/>
    </location>
</feature>
<feature type="compositionally biased region" description="Basic and acidic residues" evidence="1">
    <location>
        <begin position="56"/>
        <end position="69"/>
    </location>
</feature>
<dbReference type="OMA" id="WENRALV"/>
<dbReference type="Proteomes" id="UP000244005">
    <property type="component" value="Unassembled WGS sequence"/>
</dbReference>
<feature type="compositionally biased region" description="Basic and acidic residues" evidence="1">
    <location>
        <begin position="317"/>
        <end position="329"/>
    </location>
</feature>
<feature type="compositionally biased region" description="Basic and acidic residues" evidence="1">
    <location>
        <begin position="245"/>
        <end position="270"/>
    </location>
</feature>
<accession>A0A2R6X565</accession>
<feature type="compositionally biased region" description="Basic and acidic residues" evidence="1">
    <location>
        <begin position="355"/>
        <end position="403"/>
    </location>
</feature>
<feature type="region of interest" description="Disordered" evidence="1">
    <location>
        <begin position="310"/>
        <end position="334"/>
    </location>
</feature>
<feature type="compositionally biased region" description="Basic and acidic residues" evidence="1">
    <location>
        <begin position="415"/>
        <end position="428"/>
    </location>
</feature>
<evidence type="ECO:0000313" key="3">
    <source>
        <dbReference type="Proteomes" id="UP000244005"/>
    </source>
</evidence>
<feature type="region of interest" description="Disordered" evidence="1">
    <location>
        <begin position="56"/>
        <end position="93"/>
    </location>
</feature>
<feature type="compositionally biased region" description="Basic and acidic residues" evidence="1">
    <location>
        <begin position="209"/>
        <end position="220"/>
    </location>
</feature>
<evidence type="ECO:0000256" key="1">
    <source>
        <dbReference type="SAM" id="MobiDB-lite"/>
    </source>
</evidence>
<name>A0A2R6X565_MARPO</name>
<protein>
    <submittedName>
        <fullName evidence="2">Uncharacterized protein</fullName>
    </submittedName>
</protein>
<organism evidence="2 3">
    <name type="scientific">Marchantia polymorpha</name>
    <name type="common">Common liverwort</name>
    <name type="synonym">Marchantia aquatica</name>
    <dbReference type="NCBI Taxonomy" id="3197"/>
    <lineage>
        <taxon>Eukaryota</taxon>
        <taxon>Viridiplantae</taxon>
        <taxon>Streptophyta</taxon>
        <taxon>Embryophyta</taxon>
        <taxon>Marchantiophyta</taxon>
        <taxon>Marchantiopsida</taxon>
        <taxon>Marchantiidae</taxon>
        <taxon>Marchantiales</taxon>
        <taxon>Marchantiaceae</taxon>
        <taxon>Marchantia</taxon>
    </lineage>
</organism>
<feature type="compositionally biased region" description="Basic residues" evidence="1">
    <location>
        <begin position="161"/>
        <end position="171"/>
    </location>
</feature>
<reference evidence="3" key="1">
    <citation type="journal article" date="2017" name="Cell">
        <title>Insights into land plant evolution garnered from the Marchantia polymorpha genome.</title>
        <authorList>
            <person name="Bowman J.L."/>
            <person name="Kohchi T."/>
            <person name="Yamato K.T."/>
            <person name="Jenkins J."/>
            <person name="Shu S."/>
            <person name="Ishizaki K."/>
            <person name="Yamaoka S."/>
            <person name="Nishihama R."/>
            <person name="Nakamura Y."/>
            <person name="Berger F."/>
            <person name="Adam C."/>
            <person name="Aki S.S."/>
            <person name="Althoff F."/>
            <person name="Araki T."/>
            <person name="Arteaga-Vazquez M.A."/>
            <person name="Balasubrmanian S."/>
            <person name="Barry K."/>
            <person name="Bauer D."/>
            <person name="Boehm C.R."/>
            <person name="Briginshaw L."/>
            <person name="Caballero-Perez J."/>
            <person name="Catarino B."/>
            <person name="Chen F."/>
            <person name="Chiyoda S."/>
            <person name="Chovatia M."/>
            <person name="Davies K.M."/>
            <person name="Delmans M."/>
            <person name="Demura T."/>
            <person name="Dierschke T."/>
            <person name="Dolan L."/>
            <person name="Dorantes-Acosta A.E."/>
            <person name="Eklund D.M."/>
            <person name="Florent S.N."/>
            <person name="Flores-Sandoval E."/>
            <person name="Fujiyama A."/>
            <person name="Fukuzawa H."/>
            <person name="Galik B."/>
            <person name="Grimanelli D."/>
            <person name="Grimwood J."/>
            <person name="Grossniklaus U."/>
            <person name="Hamada T."/>
            <person name="Haseloff J."/>
            <person name="Hetherington A.J."/>
            <person name="Higo A."/>
            <person name="Hirakawa Y."/>
            <person name="Hundley H.N."/>
            <person name="Ikeda Y."/>
            <person name="Inoue K."/>
            <person name="Inoue S.I."/>
            <person name="Ishida S."/>
            <person name="Jia Q."/>
            <person name="Kakita M."/>
            <person name="Kanazawa T."/>
            <person name="Kawai Y."/>
            <person name="Kawashima T."/>
            <person name="Kennedy M."/>
            <person name="Kinose K."/>
            <person name="Kinoshita T."/>
            <person name="Kohara Y."/>
            <person name="Koide E."/>
            <person name="Komatsu K."/>
            <person name="Kopischke S."/>
            <person name="Kubo M."/>
            <person name="Kyozuka J."/>
            <person name="Lagercrantz U."/>
            <person name="Lin S.S."/>
            <person name="Lindquist E."/>
            <person name="Lipzen A.M."/>
            <person name="Lu C.W."/>
            <person name="De Luna E."/>
            <person name="Martienssen R.A."/>
            <person name="Minamino N."/>
            <person name="Mizutani M."/>
            <person name="Mizutani M."/>
            <person name="Mochizuki N."/>
            <person name="Monte I."/>
            <person name="Mosher R."/>
            <person name="Nagasaki H."/>
            <person name="Nakagami H."/>
            <person name="Naramoto S."/>
            <person name="Nishitani K."/>
            <person name="Ohtani M."/>
            <person name="Okamoto T."/>
            <person name="Okumura M."/>
            <person name="Phillips J."/>
            <person name="Pollak B."/>
            <person name="Reinders A."/>
            <person name="Rovekamp M."/>
            <person name="Sano R."/>
            <person name="Sawa S."/>
            <person name="Schmid M.W."/>
            <person name="Shirakawa M."/>
            <person name="Solano R."/>
            <person name="Spunde A."/>
            <person name="Suetsugu N."/>
            <person name="Sugano S."/>
            <person name="Sugiyama A."/>
            <person name="Sun R."/>
            <person name="Suzuki Y."/>
            <person name="Takenaka M."/>
            <person name="Takezawa D."/>
            <person name="Tomogane H."/>
            <person name="Tsuzuki M."/>
            <person name="Ueda T."/>
            <person name="Umeda M."/>
            <person name="Ward J.M."/>
            <person name="Watanabe Y."/>
            <person name="Yazaki K."/>
            <person name="Yokoyama R."/>
            <person name="Yoshitake Y."/>
            <person name="Yotsui I."/>
            <person name="Zachgo S."/>
            <person name="Schmutz J."/>
        </authorList>
    </citation>
    <scope>NUCLEOTIDE SEQUENCE [LARGE SCALE GENOMIC DNA]</scope>
    <source>
        <strain evidence="3">Tak-1</strain>
    </source>
</reference>
<dbReference type="AlphaFoldDB" id="A0A2R6X565"/>
<keyword evidence="3" id="KW-1185">Reference proteome</keyword>